<dbReference type="InterPro" id="IPR025635">
    <property type="entry name" value="DUF4293"/>
</dbReference>
<name>A0A931E705_9FLAO</name>
<keyword evidence="1" id="KW-0812">Transmembrane</keyword>
<sequence length="129" mass="14354">MLQRIQTVWMGIAVLGSVFLLLTAQDVDIAGSNFPVTIASVLLAVTGFLSILSYKQRKRQLMLNQIGIFINVLLIGVLIYWLLNLSGGISIPEKGIELLFPVISVVSLFIASHYIKRDEKLVKSVDRLR</sequence>
<organism evidence="2 3">
    <name type="scientific">Planobacterium oryzisoli</name>
    <dbReference type="NCBI Taxonomy" id="2771435"/>
    <lineage>
        <taxon>Bacteria</taxon>
        <taxon>Pseudomonadati</taxon>
        <taxon>Bacteroidota</taxon>
        <taxon>Flavobacteriia</taxon>
        <taxon>Flavobacteriales</taxon>
        <taxon>Weeksellaceae</taxon>
        <taxon>Chryseobacterium group</taxon>
        <taxon>Chryseobacterium</taxon>
    </lineage>
</organism>
<evidence type="ECO:0000313" key="3">
    <source>
        <dbReference type="Proteomes" id="UP000694480"/>
    </source>
</evidence>
<accession>A0A931E705</accession>
<feature type="transmembrane region" description="Helical" evidence="1">
    <location>
        <begin position="66"/>
        <end position="83"/>
    </location>
</feature>
<dbReference type="AlphaFoldDB" id="A0A931E705"/>
<reference evidence="2" key="1">
    <citation type="submission" date="2020-11" db="EMBL/GenBank/DDBJ databases">
        <title>Genome seq and assembly of Planobacterium sp.</title>
        <authorList>
            <person name="Chhetri G."/>
        </authorList>
    </citation>
    <scope>NUCLEOTIDE SEQUENCE</scope>
    <source>
        <strain evidence="2">GCR5</strain>
    </source>
</reference>
<gene>
    <name evidence="2" type="ORF">IC612_03785</name>
</gene>
<dbReference type="RefSeq" id="WP_194738838.1">
    <property type="nucleotide sequence ID" value="NZ_JADKYY010000003.1"/>
</dbReference>
<comment type="caution">
    <text evidence="2">The sequence shown here is derived from an EMBL/GenBank/DDBJ whole genome shotgun (WGS) entry which is preliminary data.</text>
</comment>
<proteinExistence type="predicted"/>
<feature type="transmembrane region" description="Helical" evidence="1">
    <location>
        <begin position="95"/>
        <end position="115"/>
    </location>
</feature>
<feature type="transmembrane region" description="Helical" evidence="1">
    <location>
        <begin position="36"/>
        <end position="54"/>
    </location>
</feature>
<keyword evidence="1" id="KW-0472">Membrane</keyword>
<protein>
    <submittedName>
        <fullName evidence="2">DUF4293 family protein</fullName>
    </submittedName>
</protein>
<dbReference type="Proteomes" id="UP000694480">
    <property type="component" value="Unassembled WGS sequence"/>
</dbReference>
<dbReference type="EMBL" id="JADKYY010000003">
    <property type="protein sequence ID" value="MBF5026916.1"/>
    <property type="molecule type" value="Genomic_DNA"/>
</dbReference>
<dbReference type="Pfam" id="PF14126">
    <property type="entry name" value="DUF4293"/>
    <property type="match status" value="1"/>
</dbReference>
<keyword evidence="1" id="KW-1133">Transmembrane helix</keyword>
<evidence type="ECO:0000256" key="1">
    <source>
        <dbReference type="SAM" id="Phobius"/>
    </source>
</evidence>
<keyword evidence="3" id="KW-1185">Reference proteome</keyword>
<evidence type="ECO:0000313" key="2">
    <source>
        <dbReference type="EMBL" id="MBF5026916.1"/>
    </source>
</evidence>